<gene>
    <name evidence="2" type="ORF">LTRI10_LOCUS14944</name>
</gene>
<keyword evidence="1" id="KW-0175">Coiled coil</keyword>
<keyword evidence="3" id="KW-1185">Reference proteome</keyword>
<protein>
    <submittedName>
        <fullName evidence="2">Uncharacterized protein</fullName>
    </submittedName>
</protein>
<evidence type="ECO:0000313" key="3">
    <source>
        <dbReference type="Proteomes" id="UP001497516"/>
    </source>
</evidence>
<organism evidence="2 3">
    <name type="scientific">Linum trigynum</name>
    <dbReference type="NCBI Taxonomy" id="586398"/>
    <lineage>
        <taxon>Eukaryota</taxon>
        <taxon>Viridiplantae</taxon>
        <taxon>Streptophyta</taxon>
        <taxon>Embryophyta</taxon>
        <taxon>Tracheophyta</taxon>
        <taxon>Spermatophyta</taxon>
        <taxon>Magnoliopsida</taxon>
        <taxon>eudicotyledons</taxon>
        <taxon>Gunneridae</taxon>
        <taxon>Pentapetalae</taxon>
        <taxon>rosids</taxon>
        <taxon>fabids</taxon>
        <taxon>Malpighiales</taxon>
        <taxon>Linaceae</taxon>
        <taxon>Linum</taxon>
    </lineage>
</organism>
<feature type="coiled-coil region" evidence="1">
    <location>
        <begin position="161"/>
        <end position="264"/>
    </location>
</feature>
<sequence>MSKVFSLNSDNEFISPFMDALVAVLSYKGDVNDFRTIQGTDYYSNDDWGTRVEVGPGEEYEGIKLFGTTIVGDKFKQLVDELKSVEDRERIHFFVNRLGLCIVGRIGHPTISAMRINDYFGWSKYGVKLPQDVTKFTVWSRADMHSGETLIDARGMSRAAEEALQRSLEEKSVELAACKKELKEKNVELVVRKKEMEEKEMELVACKKEMEENNVELVACKKGLEEKNVELAACKKELEWSKRIESLQSELMEKKDKEVETMKNQLLAFKDILRSLIDH</sequence>
<dbReference type="Proteomes" id="UP001497516">
    <property type="component" value="Chromosome 2"/>
</dbReference>
<proteinExistence type="predicted"/>
<evidence type="ECO:0000313" key="2">
    <source>
        <dbReference type="EMBL" id="CAL1372985.1"/>
    </source>
</evidence>
<name>A0AAV2DHC6_9ROSI</name>
<dbReference type="AlphaFoldDB" id="A0AAV2DHC6"/>
<evidence type="ECO:0000256" key="1">
    <source>
        <dbReference type="SAM" id="Coils"/>
    </source>
</evidence>
<accession>A0AAV2DHC6</accession>
<reference evidence="2 3" key="1">
    <citation type="submission" date="2024-04" db="EMBL/GenBank/DDBJ databases">
        <authorList>
            <person name="Fracassetti M."/>
        </authorList>
    </citation>
    <scope>NUCLEOTIDE SEQUENCE [LARGE SCALE GENOMIC DNA]</scope>
</reference>
<dbReference type="EMBL" id="OZ034815">
    <property type="protein sequence ID" value="CAL1372985.1"/>
    <property type="molecule type" value="Genomic_DNA"/>
</dbReference>